<feature type="region of interest" description="Disordered" evidence="1">
    <location>
        <begin position="791"/>
        <end position="812"/>
    </location>
</feature>
<keyword evidence="3" id="KW-1185">Reference proteome</keyword>
<organism evidence="2 3">
    <name type="scientific">Neoroseomonas eburnea</name>
    <dbReference type="NCBI Taxonomy" id="1346889"/>
    <lineage>
        <taxon>Bacteria</taxon>
        <taxon>Pseudomonadati</taxon>
        <taxon>Pseudomonadota</taxon>
        <taxon>Alphaproteobacteria</taxon>
        <taxon>Acetobacterales</taxon>
        <taxon>Acetobacteraceae</taxon>
        <taxon>Neoroseomonas</taxon>
    </lineage>
</organism>
<name>A0A9X9XGA3_9PROT</name>
<dbReference type="EMBL" id="JAAEDL010000022">
    <property type="protein sequence ID" value="MBR0682739.1"/>
    <property type="molecule type" value="Genomic_DNA"/>
</dbReference>
<proteinExistence type="predicted"/>
<evidence type="ECO:0000256" key="1">
    <source>
        <dbReference type="SAM" id="MobiDB-lite"/>
    </source>
</evidence>
<protein>
    <submittedName>
        <fullName evidence="2">Uncharacterized protein</fullName>
    </submittedName>
</protein>
<dbReference type="Proteomes" id="UP001138709">
    <property type="component" value="Unassembled WGS sequence"/>
</dbReference>
<dbReference type="RefSeq" id="WP_211848275.1">
    <property type="nucleotide sequence ID" value="NZ_JAAEDL010000022.1"/>
</dbReference>
<gene>
    <name evidence="2" type="ORF">GXW74_19765</name>
</gene>
<dbReference type="AlphaFoldDB" id="A0A9X9XGA3"/>
<sequence length="812" mass="89055">MAATDNIAKCLGDAVDAGRISREGAERALREVKRVFDENPGVSEGAAAARAAETLKADAALRKRQAALQVTATDRVLQDVASHPEGAYRGTWAVFVRDLTGKATYSNVDGWTQAVRGILYGKIADVLDAYRAKNLGLTRDTIGLQRFIRDLYGEASGDPVAANAARAWSEAAEYARQRFNAAGGNIPRKEAWRLPQHFDTETVKRMGRAGFEDWMHRAVEDGRLRIWDYEANAPVDPIRRAEIISQAFERIDTNGLSDLTPGQAGSAKLANSRSDRRAFEWTTADAWLEANRTFGGGDAGIFDLLVNHIDGMARDIAMLEILGPNPNATARVLIDSARKAGVSDNEAWYLENAWNVVNGTALSPVAGWKASFFGGVRAWLSSAQLGSAVLSSVSDFQTMRQTAAWNGLGSNGIMGEYFRLLNPANAADRKLAVRAGLIADGWAHRARAAQRTMFEEIGQTLPARISDFVMRISGMNAHTQAAKWAFGMEFLGRLADDAGHTFDALDPALRRTMERYGLTAAEWNLIRTKGLHSEDGVDLIFPENMMRDGDRAAERAATRLLEMIDAERGFAVLEPGAAEKALTLQGTRAGTWSGEFWRATTQYKSFPITMMTRHLYRGFNAGGATAAGLYLARLAVGLTAFGAFAMQMKEIAKGRDPRDMTDWRFWGAAFFQGGGAGIVGDFLNSSLNRADTSFYMTAIGGPTAGLADDLARLTMANISATTEGKDANWGRDAARFVRRNTPGTSLWYMRLALDRLMWDQLQAILDPDAARSWRRTEQRARQETRQEFWWRPGEAGPERGPALDRAIGLDGR</sequence>
<reference evidence="2" key="1">
    <citation type="submission" date="2020-01" db="EMBL/GenBank/DDBJ databases">
        <authorList>
            <person name="Rat A."/>
        </authorList>
    </citation>
    <scope>NUCLEOTIDE SEQUENCE</scope>
    <source>
        <strain evidence="2">LMG 31228</strain>
    </source>
</reference>
<comment type="caution">
    <text evidence="2">The sequence shown here is derived from an EMBL/GenBank/DDBJ whole genome shotgun (WGS) entry which is preliminary data.</text>
</comment>
<reference evidence="2" key="2">
    <citation type="journal article" date="2021" name="Syst. Appl. Microbiol.">
        <title>Roseomonas hellenica sp. nov., isolated from roots of wild-growing Alkanna tinctoria.</title>
        <authorList>
            <person name="Rat A."/>
            <person name="Naranjo H.D."/>
            <person name="Lebbe L."/>
            <person name="Cnockaert M."/>
            <person name="Krigas N."/>
            <person name="Grigoriadou K."/>
            <person name="Maloupa E."/>
            <person name="Willems A."/>
        </authorList>
    </citation>
    <scope>NUCLEOTIDE SEQUENCE</scope>
    <source>
        <strain evidence="2">LMG 31228</strain>
    </source>
</reference>
<evidence type="ECO:0000313" key="3">
    <source>
        <dbReference type="Proteomes" id="UP001138709"/>
    </source>
</evidence>
<accession>A0A9X9XGA3</accession>
<evidence type="ECO:0000313" key="2">
    <source>
        <dbReference type="EMBL" id="MBR0682739.1"/>
    </source>
</evidence>